<evidence type="ECO:0000313" key="10">
    <source>
        <dbReference type="Proteomes" id="UP001217089"/>
    </source>
</evidence>
<dbReference type="EMBL" id="JARBDR010000440">
    <property type="protein sequence ID" value="KAJ8313095.1"/>
    <property type="molecule type" value="Genomic_DNA"/>
</dbReference>
<comment type="caution">
    <text evidence="9">The sequence shown here is derived from an EMBL/GenBank/DDBJ whole genome shotgun (WGS) entry which is preliminary data.</text>
</comment>
<evidence type="ECO:0000256" key="8">
    <source>
        <dbReference type="SAM" id="SignalP"/>
    </source>
</evidence>
<keyword evidence="3" id="KW-0813">Transport</keyword>
<feature type="transmembrane region" description="Helical" evidence="7">
    <location>
        <begin position="190"/>
        <end position="220"/>
    </location>
</feature>
<keyword evidence="5 7" id="KW-1133">Transmembrane helix</keyword>
<feature type="transmembrane region" description="Helical" evidence="7">
    <location>
        <begin position="272"/>
        <end position="296"/>
    </location>
</feature>
<evidence type="ECO:0000256" key="5">
    <source>
        <dbReference type="ARBA" id="ARBA00022989"/>
    </source>
</evidence>
<feature type="chain" id="PRO_5045436742" evidence="8">
    <location>
        <begin position="29"/>
        <end position="325"/>
    </location>
</feature>
<dbReference type="PANTHER" id="PTHR10283">
    <property type="entry name" value="SOLUTE CARRIER FAMILY 13 MEMBER"/>
    <property type="match status" value="1"/>
</dbReference>
<feature type="transmembrane region" description="Helical" evidence="7">
    <location>
        <begin position="232"/>
        <end position="252"/>
    </location>
</feature>
<reference evidence="9 10" key="1">
    <citation type="submission" date="2022-12" db="EMBL/GenBank/DDBJ databases">
        <title>Chromosome-level genome of Tegillarca granosa.</title>
        <authorList>
            <person name="Kim J."/>
        </authorList>
    </citation>
    <scope>NUCLEOTIDE SEQUENCE [LARGE SCALE GENOMIC DNA]</scope>
    <source>
        <strain evidence="9">Teg-2019</strain>
        <tissue evidence="9">Adductor muscle</tissue>
    </source>
</reference>
<keyword evidence="4 7" id="KW-0812">Transmembrane</keyword>
<feature type="signal peptide" evidence="8">
    <location>
        <begin position="1"/>
        <end position="28"/>
    </location>
</feature>
<evidence type="ECO:0000313" key="9">
    <source>
        <dbReference type="EMBL" id="KAJ8313095.1"/>
    </source>
</evidence>
<comment type="subcellular location">
    <subcellularLocation>
        <location evidence="1">Membrane</location>
        <topology evidence="1">Multi-pass membrane protein</topology>
    </subcellularLocation>
</comment>
<dbReference type="InterPro" id="IPR001898">
    <property type="entry name" value="SLC13A/DASS"/>
</dbReference>
<keyword evidence="6 7" id="KW-0472">Membrane</keyword>
<keyword evidence="8" id="KW-0732">Signal</keyword>
<evidence type="ECO:0000256" key="1">
    <source>
        <dbReference type="ARBA" id="ARBA00004141"/>
    </source>
</evidence>
<feature type="transmembrane region" description="Helical" evidence="7">
    <location>
        <begin position="54"/>
        <end position="74"/>
    </location>
</feature>
<feature type="transmembrane region" description="Helical" evidence="7">
    <location>
        <begin position="150"/>
        <end position="170"/>
    </location>
</feature>
<comment type="similarity">
    <text evidence="2">Belongs to the SLC13A/DASS transporter (TC 2.A.47) family. NADC subfamily.</text>
</comment>
<protein>
    <submittedName>
        <fullName evidence="9">Uncharacterized protein</fullName>
    </submittedName>
</protein>
<organism evidence="9 10">
    <name type="scientific">Tegillarca granosa</name>
    <name type="common">Malaysian cockle</name>
    <name type="synonym">Anadara granosa</name>
    <dbReference type="NCBI Taxonomy" id="220873"/>
    <lineage>
        <taxon>Eukaryota</taxon>
        <taxon>Metazoa</taxon>
        <taxon>Spiralia</taxon>
        <taxon>Lophotrochozoa</taxon>
        <taxon>Mollusca</taxon>
        <taxon>Bivalvia</taxon>
        <taxon>Autobranchia</taxon>
        <taxon>Pteriomorphia</taxon>
        <taxon>Arcoida</taxon>
        <taxon>Arcoidea</taxon>
        <taxon>Arcidae</taxon>
        <taxon>Tegillarca</taxon>
    </lineage>
</organism>
<dbReference type="Pfam" id="PF00939">
    <property type="entry name" value="Na_sulph_symp"/>
    <property type="match status" value="1"/>
</dbReference>
<keyword evidence="10" id="KW-1185">Reference proteome</keyword>
<dbReference type="PANTHER" id="PTHR10283:SF82">
    <property type="entry name" value="SOLUTE CARRIER FAMILY 13 MEMBER 2"/>
    <property type="match status" value="1"/>
</dbReference>
<dbReference type="PROSITE" id="PS01271">
    <property type="entry name" value="NA_SULFATE"/>
    <property type="match status" value="1"/>
</dbReference>
<sequence length="325" mass="35735">MGFGFPLSLITLLLAWFWLQLCFLGCSCFRKTDKKKRKEIEKAIDEKYKELGPVSFGEIIVIVLFVILALLWIFRDIPGLGGWRYLFLVHDTQGPYTRDSTPSVLIGVLLFLLPSKLPNVFCWNKIEEDGTYKNPKYSPILTWEVASKKLPWGVIILLGGGFALADASGSTGLSKWVGEQLTIFSDFEPWVMNLILCIIVALATEVTSNSATATLLMPVMAELSIKVGVHPLYLMISAAVATSFAFMLPVATPPNAIVFSTGYVRIPDMASVGFGMNIIAVVVLTLAINTWGIAIYDLKNIPEFFLTNTTTTVAPLLPNTTISQG</sequence>
<gene>
    <name evidence="9" type="ORF">KUTeg_010468</name>
</gene>
<name>A0ABQ9FBS6_TEGGR</name>
<dbReference type="InterPro" id="IPR031312">
    <property type="entry name" value="Na/sul_symport_CS"/>
</dbReference>
<evidence type="ECO:0000256" key="7">
    <source>
        <dbReference type="SAM" id="Phobius"/>
    </source>
</evidence>
<evidence type="ECO:0000256" key="2">
    <source>
        <dbReference type="ARBA" id="ARBA00006772"/>
    </source>
</evidence>
<accession>A0ABQ9FBS6</accession>
<evidence type="ECO:0000256" key="3">
    <source>
        <dbReference type="ARBA" id="ARBA00022448"/>
    </source>
</evidence>
<evidence type="ECO:0000256" key="6">
    <source>
        <dbReference type="ARBA" id="ARBA00023136"/>
    </source>
</evidence>
<proteinExistence type="inferred from homology"/>
<evidence type="ECO:0000256" key="4">
    <source>
        <dbReference type="ARBA" id="ARBA00022692"/>
    </source>
</evidence>
<dbReference type="Proteomes" id="UP001217089">
    <property type="component" value="Unassembled WGS sequence"/>
</dbReference>